<dbReference type="KEGG" id="lak:106175305"/>
<sequence length="639" mass="71660">MSTSSALVALVVFCLWTSTRGHLIQRRQVNQGGTSPQQCAVTDRLLDMLQKDMKTLESKYDDLVDKYTTLVETTAKLQINVAKFTSEKQGAGGKDCAELYKNGLKLSGVYTITPSNGQSPFDVYCDMTTDGGGWTVFQKRMDGSVDFYRGWQDYKHGFGNLNGEYWLGNDQINLLTHQGHYELRVDLEDAAGVKVYARYDNFAVSSERTNYQLTLGAYSGNAGDSLSDHNGMPFTTRDRDNDNSDKNCAQLYKGGWWYKSCHASNLNGLYHLGDHSSYADGVNWLAFKGYYHSLKTTVMKLRPVGFKSANIVIIYKMSASSALIALVVFCLWTSTRGHFIQRRQVNQGGTSPQQCAVTDRLLDMLQNVVQTQQQELKTLENKYDDLLVKYTTLVETTAKLQINVAKFTSEKQGADGKDCAELYKNGLKLSGVYTITPSNGQSPFDVYCDMTTDGGGWTVFQKRMDGSVDFYRGWQDYKHGFGNLNGEHWLGNDQINLLTHQGHYELRVDLEDATGVKVYARYDNFAVSSERTNYQLTLGTYSGDAGDSLSYHNGASFSTKDRDNDSDTHKKHCAQFYKGAWWYKGCHFSNLNGLYHLGDHSSDGDGVNWRAFRGSHHSLKSTEMKVRPVGFKSTNIVIG</sequence>
<evidence type="ECO:0000256" key="2">
    <source>
        <dbReference type="SAM" id="Coils"/>
    </source>
</evidence>
<dbReference type="InterPro" id="IPR020837">
    <property type="entry name" value="Fibrinogen_CS"/>
</dbReference>
<feature type="signal peptide" evidence="3">
    <location>
        <begin position="1"/>
        <end position="21"/>
    </location>
</feature>
<dbReference type="AlphaFoldDB" id="A0A2R2MI93"/>
<proteinExistence type="predicted"/>
<dbReference type="InParanoid" id="A0A2R2MI93"/>
<dbReference type="NCBIfam" id="NF040941">
    <property type="entry name" value="GGGWT_bact"/>
    <property type="match status" value="2"/>
</dbReference>
<evidence type="ECO:0000313" key="5">
    <source>
        <dbReference type="Proteomes" id="UP000085678"/>
    </source>
</evidence>
<dbReference type="OrthoDB" id="6129197at2759"/>
<dbReference type="SMART" id="SM00186">
    <property type="entry name" value="FBG"/>
    <property type="match status" value="2"/>
</dbReference>
<dbReference type="PANTHER" id="PTHR19143">
    <property type="entry name" value="FIBRINOGEN/TENASCIN/ANGIOPOEITIN"/>
    <property type="match status" value="1"/>
</dbReference>
<feature type="domain" description="Fibrinogen C-terminal" evidence="4">
    <location>
        <begin position="87"/>
        <end position="305"/>
    </location>
</feature>
<keyword evidence="5" id="KW-1185">Reference proteome</keyword>
<dbReference type="CDD" id="cd00087">
    <property type="entry name" value="FReD"/>
    <property type="match status" value="2"/>
</dbReference>
<evidence type="ECO:0000313" key="6">
    <source>
        <dbReference type="RefSeq" id="XP_023929924.1"/>
    </source>
</evidence>
<protein>
    <submittedName>
        <fullName evidence="6">Uncharacterized protein LOC106175305</fullName>
    </submittedName>
</protein>
<dbReference type="Pfam" id="PF00147">
    <property type="entry name" value="Fibrinogen_C"/>
    <property type="match status" value="2"/>
</dbReference>
<reference evidence="6" key="1">
    <citation type="submission" date="2025-08" db="UniProtKB">
        <authorList>
            <consortium name="RefSeq"/>
        </authorList>
    </citation>
    <scope>IDENTIFICATION</scope>
    <source>
        <tissue evidence="6">Gonads</tissue>
    </source>
</reference>
<dbReference type="InterPro" id="IPR014716">
    <property type="entry name" value="Fibrinogen_a/b/g_C_1"/>
</dbReference>
<dbReference type="PROSITE" id="PS51406">
    <property type="entry name" value="FIBRINOGEN_C_2"/>
    <property type="match status" value="2"/>
</dbReference>
<evidence type="ECO:0000259" key="4">
    <source>
        <dbReference type="PROSITE" id="PS51406"/>
    </source>
</evidence>
<feature type="domain" description="Fibrinogen C-terminal" evidence="4">
    <location>
        <begin position="410"/>
        <end position="630"/>
    </location>
</feature>
<dbReference type="FunFam" id="3.90.215.10:FF:000001">
    <property type="entry name" value="Tenascin isoform 1"/>
    <property type="match status" value="2"/>
</dbReference>
<dbReference type="PROSITE" id="PS00514">
    <property type="entry name" value="FIBRINOGEN_C_1"/>
    <property type="match status" value="2"/>
</dbReference>
<dbReference type="InterPro" id="IPR036056">
    <property type="entry name" value="Fibrinogen-like_C"/>
</dbReference>
<evidence type="ECO:0000256" key="3">
    <source>
        <dbReference type="SAM" id="SignalP"/>
    </source>
</evidence>
<evidence type="ECO:0000256" key="1">
    <source>
        <dbReference type="ARBA" id="ARBA00023157"/>
    </source>
</evidence>
<dbReference type="SUPFAM" id="SSF56496">
    <property type="entry name" value="Fibrinogen C-terminal domain-like"/>
    <property type="match status" value="2"/>
</dbReference>
<keyword evidence="2" id="KW-0175">Coiled coil</keyword>
<dbReference type="InterPro" id="IPR050373">
    <property type="entry name" value="Fibrinogen_C-term_domain"/>
</dbReference>
<dbReference type="RefSeq" id="XP_023929924.1">
    <property type="nucleotide sequence ID" value="XM_024074156.1"/>
</dbReference>
<dbReference type="InterPro" id="IPR002181">
    <property type="entry name" value="Fibrinogen_a/b/g_C_dom"/>
</dbReference>
<gene>
    <name evidence="6" type="primary">LOC106175305</name>
</gene>
<keyword evidence="1" id="KW-1015">Disulfide bond</keyword>
<dbReference type="Proteomes" id="UP000085678">
    <property type="component" value="Unplaced"/>
</dbReference>
<dbReference type="GO" id="GO:0005615">
    <property type="term" value="C:extracellular space"/>
    <property type="evidence" value="ECO:0007669"/>
    <property type="project" value="TreeGrafter"/>
</dbReference>
<name>A0A2R2MI93_LINAN</name>
<keyword evidence="3" id="KW-0732">Signal</keyword>
<feature type="coiled-coil region" evidence="2">
    <location>
        <begin position="362"/>
        <end position="396"/>
    </location>
</feature>
<dbReference type="Gene3D" id="3.90.215.10">
    <property type="entry name" value="Gamma Fibrinogen, chain A, domain 1"/>
    <property type="match status" value="2"/>
</dbReference>
<feature type="chain" id="PRO_5015164775" evidence="3">
    <location>
        <begin position="22"/>
        <end position="639"/>
    </location>
</feature>
<dbReference type="PANTHER" id="PTHR19143:SF458">
    <property type="entry name" value="FIBRINOGEN C-TERMINAL DOMAIN-CONTAINING PROTEIN-RELATED"/>
    <property type="match status" value="1"/>
</dbReference>
<dbReference type="GeneID" id="106175305"/>
<organism evidence="5 6">
    <name type="scientific">Lingula anatina</name>
    <name type="common">Brachiopod</name>
    <name type="synonym">Lingula unguis</name>
    <dbReference type="NCBI Taxonomy" id="7574"/>
    <lineage>
        <taxon>Eukaryota</taxon>
        <taxon>Metazoa</taxon>
        <taxon>Spiralia</taxon>
        <taxon>Lophotrochozoa</taxon>
        <taxon>Brachiopoda</taxon>
        <taxon>Linguliformea</taxon>
        <taxon>Lingulata</taxon>
        <taxon>Lingulida</taxon>
        <taxon>Linguloidea</taxon>
        <taxon>Lingulidae</taxon>
        <taxon>Lingula</taxon>
    </lineage>
</organism>
<accession>A0A2R2MI93</accession>